<evidence type="ECO:0000313" key="1">
    <source>
        <dbReference type="EMBL" id="KAJ2966608.1"/>
    </source>
</evidence>
<proteinExistence type="predicted"/>
<comment type="caution">
    <text evidence="1">The sequence shown here is derived from an EMBL/GenBank/DDBJ whole genome shotgun (WGS) entry which is preliminary data.</text>
</comment>
<name>A0ACC1MJ83_9HYPO</name>
<protein>
    <submittedName>
        <fullName evidence="1">Uncharacterized protein</fullName>
    </submittedName>
</protein>
<keyword evidence="2" id="KW-1185">Reference proteome</keyword>
<sequence>MPSDEALRATGKDILQTAETAADDDVLLEKFKELLYEKMPFLEQQQKNKEVENMIVAESSVLPLVTENEGAGADLDVMLQDLDFDLDPDFMNSAVIGGDEDGGAPLF</sequence>
<gene>
    <name evidence="1" type="ORF">NQ176_g10069</name>
</gene>
<dbReference type="Proteomes" id="UP001143910">
    <property type="component" value="Unassembled WGS sequence"/>
</dbReference>
<evidence type="ECO:0000313" key="2">
    <source>
        <dbReference type="Proteomes" id="UP001143910"/>
    </source>
</evidence>
<organism evidence="1 2">
    <name type="scientific">Zarea fungicola</name>
    <dbReference type="NCBI Taxonomy" id="93591"/>
    <lineage>
        <taxon>Eukaryota</taxon>
        <taxon>Fungi</taxon>
        <taxon>Dikarya</taxon>
        <taxon>Ascomycota</taxon>
        <taxon>Pezizomycotina</taxon>
        <taxon>Sordariomycetes</taxon>
        <taxon>Hypocreomycetidae</taxon>
        <taxon>Hypocreales</taxon>
        <taxon>Cordycipitaceae</taxon>
        <taxon>Zarea</taxon>
    </lineage>
</organism>
<reference evidence="1" key="1">
    <citation type="submission" date="2022-08" db="EMBL/GenBank/DDBJ databases">
        <title>Genome Sequence of Lecanicillium fungicola.</title>
        <authorList>
            <person name="Buettner E."/>
        </authorList>
    </citation>
    <scope>NUCLEOTIDE SEQUENCE</scope>
    <source>
        <strain evidence="1">Babe33</strain>
    </source>
</reference>
<dbReference type="EMBL" id="JANJQO010002567">
    <property type="protein sequence ID" value="KAJ2966608.1"/>
    <property type="molecule type" value="Genomic_DNA"/>
</dbReference>
<accession>A0ACC1MJ83</accession>